<dbReference type="InterPro" id="IPR022805">
    <property type="entry name" value="PEP_COase_bac/pln-type"/>
</dbReference>
<dbReference type="Gene3D" id="1.20.1440.90">
    <property type="entry name" value="Phosphoenolpyruvate/pyruvate domain"/>
    <property type="match status" value="1"/>
</dbReference>
<comment type="catalytic activity">
    <reaction evidence="9 10">
        <text>oxaloacetate + phosphate = phosphoenolpyruvate + hydrogencarbonate</text>
        <dbReference type="Rhea" id="RHEA:28370"/>
        <dbReference type="ChEBI" id="CHEBI:16452"/>
        <dbReference type="ChEBI" id="CHEBI:17544"/>
        <dbReference type="ChEBI" id="CHEBI:43474"/>
        <dbReference type="ChEBI" id="CHEBI:58702"/>
        <dbReference type="EC" id="4.1.1.31"/>
    </reaction>
</comment>
<dbReference type="Proteomes" id="UP000321197">
    <property type="component" value="Unassembled WGS sequence"/>
</dbReference>
<evidence type="ECO:0000256" key="7">
    <source>
        <dbReference type="ARBA" id="ARBA00023239"/>
    </source>
</evidence>
<evidence type="ECO:0000256" key="10">
    <source>
        <dbReference type="HAMAP-Rule" id="MF_00595"/>
    </source>
</evidence>
<keyword evidence="6 10" id="KW-0460">Magnesium</keyword>
<gene>
    <name evidence="10 13" type="primary">ppc</name>
    <name evidence="13" type="ORF">MHY01S_09510</name>
</gene>
<dbReference type="PANTHER" id="PTHR30523:SF6">
    <property type="entry name" value="PHOSPHOENOLPYRUVATE CARBOXYLASE"/>
    <property type="match status" value="1"/>
</dbReference>
<keyword evidence="7 10" id="KW-0456">Lyase</keyword>
<proteinExistence type="inferred from homology"/>
<accession>A0A511QZH8</accession>
<evidence type="ECO:0000256" key="9">
    <source>
        <dbReference type="ARBA" id="ARBA00048995"/>
    </source>
</evidence>
<dbReference type="Pfam" id="PF00311">
    <property type="entry name" value="PEPcase"/>
    <property type="match status" value="1"/>
</dbReference>
<keyword evidence="13" id="KW-0670">Pyruvate</keyword>
<feature type="active site" evidence="10 11">
    <location>
        <position position="147"/>
    </location>
</feature>
<protein>
    <recommendedName>
        <fullName evidence="5 10">Phosphoenolpyruvate carboxylase</fullName>
        <shortName evidence="10">PEPC</shortName>
        <shortName evidence="10">PEPCase</shortName>
        <ecNumber evidence="4 10">4.1.1.31</ecNumber>
    </recommendedName>
</protein>
<dbReference type="PROSITE" id="PS00393">
    <property type="entry name" value="PEPCASE_2"/>
    <property type="match status" value="1"/>
</dbReference>
<dbReference type="GO" id="GO:0006107">
    <property type="term" value="P:oxaloacetate metabolic process"/>
    <property type="evidence" value="ECO:0007669"/>
    <property type="project" value="UniProtKB-UniRule"/>
</dbReference>
<dbReference type="SUPFAM" id="SSF51621">
    <property type="entry name" value="Phosphoenolpyruvate/pyruvate domain"/>
    <property type="match status" value="1"/>
</dbReference>
<name>A0A511QZH8_9DEIN</name>
<dbReference type="PRINTS" id="PR00150">
    <property type="entry name" value="PEPCARBXLASE"/>
</dbReference>
<dbReference type="InterPro" id="IPR015813">
    <property type="entry name" value="Pyrv/PenolPyrv_kinase-like_dom"/>
</dbReference>
<dbReference type="GO" id="GO:0015977">
    <property type="term" value="P:carbon fixation"/>
    <property type="evidence" value="ECO:0007669"/>
    <property type="project" value="UniProtKB-UniRule"/>
</dbReference>
<comment type="caution">
    <text evidence="13">The sequence shown here is derived from an EMBL/GenBank/DDBJ whole genome shotgun (WGS) entry which is preliminary data.</text>
</comment>
<dbReference type="GO" id="GO:0000287">
    <property type="term" value="F:magnesium ion binding"/>
    <property type="evidence" value="ECO:0007669"/>
    <property type="project" value="UniProtKB-UniRule"/>
</dbReference>
<dbReference type="HAMAP" id="MF_00595">
    <property type="entry name" value="PEPcase_type1"/>
    <property type="match status" value="1"/>
</dbReference>
<dbReference type="EMBL" id="BJXL01000021">
    <property type="protein sequence ID" value="GEM82785.1"/>
    <property type="molecule type" value="Genomic_DNA"/>
</dbReference>
<feature type="active site" evidence="10 12">
    <location>
        <position position="572"/>
    </location>
</feature>
<dbReference type="RefSeq" id="WP_119339524.1">
    <property type="nucleotide sequence ID" value="NZ_BJXL01000021.1"/>
</dbReference>
<keyword evidence="8 10" id="KW-0120">Carbon dioxide fixation</keyword>
<evidence type="ECO:0000313" key="14">
    <source>
        <dbReference type="Proteomes" id="UP000321197"/>
    </source>
</evidence>
<evidence type="ECO:0000256" key="1">
    <source>
        <dbReference type="ARBA" id="ARBA00001946"/>
    </source>
</evidence>
<dbReference type="InterPro" id="IPR033129">
    <property type="entry name" value="PEPCASE_His_AS"/>
</dbReference>
<evidence type="ECO:0000256" key="8">
    <source>
        <dbReference type="ARBA" id="ARBA00023300"/>
    </source>
</evidence>
<comment type="function">
    <text evidence="2 10">Forms oxaloacetate, a four-carbon dicarboxylic acid source for the tricarboxylic acid cycle.</text>
</comment>
<evidence type="ECO:0000256" key="4">
    <source>
        <dbReference type="ARBA" id="ARBA00012305"/>
    </source>
</evidence>
<reference evidence="13 14" key="1">
    <citation type="submission" date="2019-07" db="EMBL/GenBank/DDBJ databases">
        <title>Whole genome shotgun sequence of Meiothermus hypogaeus NBRC 106114.</title>
        <authorList>
            <person name="Hosoyama A."/>
            <person name="Uohara A."/>
            <person name="Ohji S."/>
            <person name="Ichikawa N."/>
        </authorList>
    </citation>
    <scope>NUCLEOTIDE SEQUENCE [LARGE SCALE GENOMIC DNA]</scope>
    <source>
        <strain evidence="13 14">NBRC 106114</strain>
    </source>
</reference>
<dbReference type="GO" id="GO:0008964">
    <property type="term" value="F:phosphoenolpyruvate carboxylase activity"/>
    <property type="evidence" value="ECO:0007669"/>
    <property type="project" value="UniProtKB-UniRule"/>
</dbReference>
<dbReference type="OrthoDB" id="9768133at2"/>
<dbReference type="GO" id="GO:0006099">
    <property type="term" value="P:tricarboxylic acid cycle"/>
    <property type="evidence" value="ECO:0007669"/>
    <property type="project" value="InterPro"/>
</dbReference>
<evidence type="ECO:0000256" key="11">
    <source>
        <dbReference type="PROSITE-ProRule" id="PRU10111"/>
    </source>
</evidence>
<organism evidence="13 14">
    <name type="scientific">Meiothermus hypogaeus NBRC 106114</name>
    <dbReference type="NCBI Taxonomy" id="1227553"/>
    <lineage>
        <taxon>Bacteria</taxon>
        <taxon>Thermotogati</taxon>
        <taxon>Deinococcota</taxon>
        <taxon>Deinococci</taxon>
        <taxon>Thermales</taxon>
        <taxon>Thermaceae</taxon>
        <taxon>Meiothermus</taxon>
    </lineage>
</organism>
<dbReference type="PANTHER" id="PTHR30523">
    <property type="entry name" value="PHOSPHOENOLPYRUVATE CARBOXYLASE"/>
    <property type="match status" value="1"/>
</dbReference>
<evidence type="ECO:0000256" key="3">
    <source>
        <dbReference type="ARBA" id="ARBA00008346"/>
    </source>
</evidence>
<comment type="subunit">
    <text evidence="10">Homotetramer.</text>
</comment>
<comment type="similarity">
    <text evidence="3 10">Belongs to the PEPCase type 1 family.</text>
</comment>
<dbReference type="AlphaFoldDB" id="A0A511QZH8"/>
<dbReference type="EC" id="4.1.1.31" evidence="4 10"/>
<evidence type="ECO:0000313" key="13">
    <source>
        <dbReference type="EMBL" id="GEM82785.1"/>
    </source>
</evidence>
<evidence type="ECO:0000256" key="5">
    <source>
        <dbReference type="ARBA" id="ARBA00022419"/>
    </source>
</evidence>
<dbReference type="GO" id="GO:0005829">
    <property type="term" value="C:cytosol"/>
    <property type="evidence" value="ECO:0007669"/>
    <property type="project" value="TreeGrafter"/>
</dbReference>
<dbReference type="InterPro" id="IPR018129">
    <property type="entry name" value="PEP_COase_Lys_AS"/>
</dbReference>
<dbReference type="InterPro" id="IPR021135">
    <property type="entry name" value="PEP_COase"/>
</dbReference>
<evidence type="ECO:0000256" key="12">
    <source>
        <dbReference type="PROSITE-ProRule" id="PRU10112"/>
    </source>
</evidence>
<sequence length="907" mass="102063">MSEQRLFEQLKREVDLLGRSLGKAIRTLSGERVFELEERVRELTKALRQSPSETTRQQLLATVRGLSLAEAENMIRAFATYFHLVNLAEERHRVRVNREREKKSTPQAPRGESFLALIGQLKNQGLSYEQVVDVLSRLRLHLTFTAHPTETRRRTQRYHISEIEKLLDAAERGSSDEEALGKNKEVAASPLISDSHPPLNARVALLWGTSELRKSRPSVEDEVKGGLFYTTYTLWQAIPRLVDGLESALEAHYGQRPDLSPPLVFRSWIGGDRDGNPNVVPEVTSWAQNYARETALRKFVEDVDGLIRDLSLSEDRITISRELRLVLEEHARRLALPERFQGEPYRQFGMGLRYKLRALLGEQTGPGYSGTPEFIGDLRKAETSLNQLGLEEIARVSVRPLRLNAEAFGLELVSLDLREESRALTEAVAELLKTAGVHEHYGGLEPQQREALLTQELATARPLAPVGYRPQTKALQTALEALRNWRARGAHVVSMTHYPSDLLEVLMLAREVGLYRTGRALPFDVVPLFETLGDLQNAPQVVARLLDNPVFKAHVQGRGGLEVMIGYSDSNKDAGFLAANWALYQAQEAITATAKSRGVQVYYFHGRGTSTARGGGTAGRAIASLPPGTVGSRMRLTEQGEALADRYAHPDLAYRNLEQMLYHMALASARDLYGQAEPLRPEWREAMKRAAERSTEVYRELLLRPGFFEFYEQLTPIREIGALNIASRPVYRSGRVREIKDLRAIPWVMSWTQVRLLIPGWYGLAEGLEEIPLTLRREMFAQWPFFATTLDSAAIALAKADLGIAREYLRLVEPSLAECFFPSIAGAFEKTRAILEETFQNTLLFNHPVLARQTELRNPYVDPISLVQVELLERYRRTPPEAPERPGLERALMLSLLGIAAGLRNAG</sequence>
<comment type="cofactor">
    <cofactor evidence="1 10">
        <name>Mg(2+)</name>
        <dbReference type="ChEBI" id="CHEBI:18420"/>
    </cofactor>
</comment>
<evidence type="ECO:0000256" key="6">
    <source>
        <dbReference type="ARBA" id="ARBA00022842"/>
    </source>
</evidence>
<evidence type="ECO:0000256" key="2">
    <source>
        <dbReference type="ARBA" id="ARBA00003670"/>
    </source>
</evidence>
<dbReference type="PROSITE" id="PS00781">
    <property type="entry name" value="PEPCASE_1"/>
    <property type="match status" value="1"/>
</dbReference>